<evidence type="ECO:0000259" key="4">
    <source>
        <dbReference type="PROSITE" id="PS50042"/>
    </source>
</evidence>
<dbReference type="SMART" id="SM00100">
    <property type="entry name" value="cNMP"/>
    <property type="match status" value="1"/>
</dbReference>
<dbReference type="GO" id="GO:0003677">
    <property type="term" value="F:DNA binding"/>
    <property type="evidence" value="ECO:0007669"/>
    <property type="project" value="UniProtKB-KW"/>
</dbReference>
<dbReference type="OrthoDB" id="6881322at2"/>
<dbReference type="PANTHER" id="PTHR24567">
    <property type="entry name" value="CRP FAMILY TRANSCRIPTIONAL REGULATORY PROTEIN"/>
    <property type="match status" value="1"/>
</dbReference>
<dbReference type="SUPFAM" id="SSF46785">
    <property type="entry name" value="Winged helix' DNA-binding domain"/>
    <property type="match status" value="1"/>
</dbReference>
<feature type="domain" description="HTH crp-type" evidence="5">
    <location>
        <begin position="148"/>
        <end position="218"/>
    </location>
</feature>
<dbReference type="InterPro" id="IPR012318">
    <property type="entry name" value="HTH_CRP"/>
</dbReference>
<dbReference type="PROSITE" id="PS51063">
    <property type="entry name" value="HTH_CRP_2"/>
    <property type="match status" value="1"/>
</dbReference>
<protein>
    <submittedName>
        <fullName evidence="6">Crp/Fnr family transcriptional regulator</fullName>
    </submittedName>
</protein>
<keyword evidence="3" id="KW-0804">Transcription</keyword>
<dbReference type="InterPro" id="IPR018490">
    <property type="entry name" value="cNMP-bd_dom_sf"/>
</dbReference>
<dbReference type="GO" id="GO:0003700">
    <property type="term" value="F:DNA-binding transcription factor activity"/>
    <property type="evidence" value="ECO:0007669"/>
    <property type="project" value="TreeGrafter"/>
</dbReference>
<evidence type="ECO:0000256" key="2">
    <source>
        <dbReference type="ARBA" id="ARBA00023125"/>
    </source>
</evidence>
<dbReference type="InterPro" id="IPR014710">
    <property type="entry name" value="RmlC-like_jellyroll"/>
</dbReference>
<name>A0A0N1MU01_9GAMM</name>
<dbReference type="RefSeq" id="WP_054453088.1">
    <property type="nucleotide sequence ID" value="NZ_LHPH01000003.1"/>
</dbReference>
<dbReference type="PROSITE" id="PS50042">
    <property type="entry name" value="CNMP_BINDING_3"/>
    <property type="match status" value="1"/>
</dbReference>
<dbReference type="PATRIC" id="fig|187330.3.peg.1884"/>
<feature type="domain" description="Cyclic nucleotide-binding" evidence="4">
    <location>
        <begin position="14"/>
        <end position="117"/>
    </location>
</feature>
<proteinExistence type="predicted"/>
<dbReference type="Pfam" id="PF00027">
    <property type="entry name" value="cNMP_binding"/>
    <property type="match status" value="1"/>
</dbReference>
<keyword evidence="7" id="KW-1185">Reference proteome</keyword>
<dbReference type="InterPro" id="IPR000595">
    <property type="entry name" value="cNMP-bd_dom"/>
</dbReference>
<evidence type="ECO:0000259" key="5">
    <source>
        <dbReference type="PROSITE" id="PS51063"/>
    </source>
</evidence>
<keyword evidence="2" id="KW-0238">DNA-binding</keyword>
<dbReference type="SMART" id="SM00419">
    <property type="entry name" value="HTH_CRP"/>
    <property type="match status" value="1"/>
</dbReference>
<dbReference type="GO" id="GO:0005829">
    <property type="term" value="C:cytosol"/>
    <property type="evidence" value="ECO:0007669"/>
    <property type="project" value="TreeGrafter"/>
</dbReference>
<organism evidence="6 7">
    <name type="scientific">Pseudoalteromonas porphyrae</name>
    <dbReference type="NCBI Taxonomy" id="187330"/>
    <lineage>
        <taxon>Bacteria</taxon>
        <taxon>Pseudomonadati</taxon>
        <taxon>Pseudomonadota</taxon>
        <taxon>Gammaproteobacteria</taxon>
        <taxon>Alteromonadales</taxon>
        <taxon>Pseudoalteromonadaceae</taxon>
        <taxon>Pseudoalteromonas</taxon>
    </lineage>
</organism>
<dbReference type="AlphaFoldDB" id="A0A0N1MU01"/>
<evidence type="ECO:0000313" key="7">
    <source>
        <dbReference type="Proteomes" id="UP000037848"/>
    </source>
</evidence>
<gene>
    <name evidence="6" type="ORF">ADS77_04200</name>
</gene>
<dbReference type="Proteomes" id="UP000037848">
    <property type="component" value="Unassembled WGS sequence"/>
</dbReference>
<sequence>MNEQDRAIINQGGWFSSRSNELQLALLSSAKIIELNAADALFHKGEANSGLYAVLAGVMRVSGVNGEGKEAVLSFIDPAIWFGEVALFDGGLRTHDVYAQTQVRLLHIPHRALIQLLALNPIYWHDFGILLSQKIRLLFSSLEDHALLTAQQKVCKRLAMMAVAVPLSSNKATIMLSQQQLADMTYLTRQTINQILQILSEKKLISLHYQRIEILNKKELALLAH</sequence>
<dbReference type="STRING" id="187330.AMS58_09325"/>
<dbReference type="Gene3D" id="2.60.120.10">
    <property type="entry name" value="Jelly Rolls"/>
    <property type="match status" value="1"/>
</dbReference>
<evidence type="ECO:0000256" key="1">
    <source>
        <dbReference type="ARBA" id="ARBA00023015"/>
    </source>
</evidence>
<dbReference type="SUPFAM" id="SSF51206">
    <property type="entry name" value="cAMP-binding domain-like"/>
    <property type="match status" value="1"/>
</dbReference>
<evidence type="ECO:0000313" key="6">
    <source>
        <dbReference type="EMBL" id="KPH65016.1"/>
    </source>
</evidence>
<evidence type="ECO:0000256" key="3">
    <source>
        <dbReference type="ARBA" id="ARBA00023163"/>
    </source>
</evidence>
<dbReference type="CDD" id="cd00038">
    <property type="entry name" value="CAP_ED"/>
    <property type="match status" value="1"/>
</dbReference>
<dbReference type="PANTHER" id="PTHR24567:SF74">
    <property type="entry name" value="HTH-TYPE TRANSCRIPTIONAL REGULATOR ARCR"/>
    <property type="match status" value="1"/>
</dbReference>
<dbReference type="InterPro" id="IPR050397">
    <property type="entry name" value="Env_Response_Regulators"/>
</dbReference>
<dbReference type="InterPro" id="IPR036390">
    <property type="entry name" value="WH_DNA-bd_sf"/>
</dbReference>
<reference evidence="6 7" key="1">
    <citation type="submission" date="2015-08" db="EMBL/GenBank/DDBJ databases">
        <title>Draft Genome Sequence of Pseudoalteromonas porphyrae UCD-SED14.</title>
        <authorList>
            <person name="Coil D.A."/>
            <person name="Jospin G."/>
            <person name="Lee R.D."/>
            <person name="Eisen J.A."/>
        </authorList>
    </citation>
    <scope>NUCLEOTIDE SEQUENCE [LARGE SCALE GENOMIC DNA]</scope>
    <source>
        <strain evidence="6 7">UCD-SED14</strain>
    </source>
</reference>
<accession>A0A0N1MU01</accession>
<comment type="caution">
    <text evidence="6">The sequence shown here is derived from an EMBL/GenBank/DDBJ whole genome shotgun (WGS) entry which is preliminary data.</text>
</comment>
<dbReference type="EMBL" id="LHPH01000003">
    <property type="protein sequence ID" value="KPH65016.1"/>
    <property type="molecule type" value="Genomic_DNA"/>
</dbReference>
<dbReference type="Pfam" id="PF13545">
    <property type="entry name" value="HTH_Crp_2"/>
    <property type="match status" value="1"/>
</dbReference>
<keyword evidence="1" id="KW-0805">Transcription regulation</keyword>